<dbReference type="InterPro" id="IPR036116">
    <property type="entry name" value="FN3_sf"/>
</dbReference>
<proteinExistence type="predicted"/>
<evidence type="ECO:0000313" key="2">
    <source>
        <dbReference type="EMBL" id="KAJ8040868.1"/>
    </source>
</evidence>
<evidence type="ECO:0000259" key="1">
    <source>
        <dbReference type="PROSITE" id="PS50853"/>
    </source>
</evidence>
<accession>A0A9Q1C9X2</accession>
<name>A0A9Q1C9X2_HOLLE</name>
<dbReference type="PANTHER" id="PTHR26391">
    <property type="entry name" value="INACTIVE TYROSINE-PROTEIN KINASE 7"/>
    <property type="match status" value="1"/>
</dbReference>
<dbReference type="EMBL" id="JAIZAY010000006">
    <property type="protein sequence ID" value="KAJ8040868.1"/>
    <property type="molecule type" value="Genomic_DNA"/>
</dbReference>
<dbReference type="InterPro" id="IPR003961">
    <property type="entry name" value="FN3_dom"/>
</dbReference>
<comment type="caution">
    <text evidence="2">The sequence shown here is derived from an EMBL/GenBank/DDBJ whole genome shotgun (WGS) entry which is preliminary data.</text>
</comment>
<reference evidence="2" key="1">
    <citation type="submission" date="2021-10" db="EMBL/GenBank/DDBJ databases">
        <title>Tropical sea cucumber genome reveals ecological adaptation and Cuvierian tubules defense mechanism.</title>
        <authorList>
            <person name="Chen T."/>
        </authorList>
    </citation>
    <scope>NUCLEOTIDE SEQUENCE</scope>
    <source>
        <strain evidence="2">Nanhai2018</strain>
        <tissue evidence="2">Muscle</tissue>
    </source>
</reference>
<dbReference type="SMART" id="SM00060">
    <property type="entry name" value="FN3"/>
    <property type="match status" value="1"/>
</dbReference>
<dbReference type="InterPro" id="IPR013783">
    <property type="entry name" value="Ig-like_fold"/>
</dbReference>
<keyword evidence="3" id="KW-1185">Reference proteome</keyword>
<sequence length="153" mass="16722">MIIGLISFPQELPRLSSPPVNESVNGTSITISWSAWNENNDAGDPPVIGYIPYYRKIDGNLWIRNKMTSADTLMFTANGLDPETSTSFRVSAVRDGEGGEGPKSEELNVTTICDGMISTSLATIILIIERHNNQTVNSGFYILLNISISDRAL</sequence>
<dbReference type="CDD" id="cd00063">
    <property type="entry name" value="FN3"/>
    <property type="match status" value="1"/>
</dbReference>
<protein>
    <recommendedName>
        <fullName evidence="1">Fibronectin type-III domain-containing protein</fullName>
    </recommendedName>
</protein>
<dbReference type="PROSITE" id="PS50853">
    <property type="entry name" value="FN3"/>
    <property type="match status" value="1"/>
</dbReference>
<gene>
    <name evidence="2" type="ORF">HOLleu_15294</name>
</gene>
<feature type="domain" description="Fibronectin type-III" evidence="1">
    <location>
        <begin position="15"/>
        <end position="114"/>
    </location>
</feature>
<dbReference type="OrthoDB" id="10191399at2759"/>
<dbReference type="Proteomes" id="UP001152320">
    <property type="component" value="Chromosome 6"/>
</dbReference>
<organism evidence="2 3">
    <name type="scientific">Holothuria leucospilota</name>
    <name type="common">Black long sea cucumber</name>
    <name type="synonym">Mertensiothuria leucospilota</name>
    <dbReference type="NCBI Taxonomy" id="206669"/>
    <lineage>
        <taxon>Eukaryota</taxon>
        <taxon>Metazoa</taxon>
        <taxon>Echinodermata</taxon>
        <taxon>Eleutherozoa</taxon>
        <taxon>Echinozoa</taxon>
        <taxon>Holothuroidea</taxon>
        <taxon>Aspidochirotacea</taxon>
        <taxon>Aspidochirotida</taxon>
        <taxon>Holothuriidae</taxon>
        <taxon>Holothuria</taxon>
    </lineage>
</organism>
<dbReference type="SUPFAM" id="SSF49265">
    <property type="entry name" value="Fibronectin type III"/>
    <property type="match status" value="1"/>
</dbReference>
<dbReference type="AlphaFoldDB" id="A0A9Q1C9X2"/>
<dbReference type="Gene3D" id="2.60.40.10">
    <property type="entry name" value="Immunoglobulins"/>
    <property type="match status" value="1"/>
</dbReference>
<dbReference type="PANTHER" id="PTHR26391:SF18">
    <property type="entry name" value="PROTEIN KINASE RECEPTOR TIE-1, PUTATIVE-RELATED"/>
    <property type="match status" value="1"/>
</dbReference>
<evidence type="ECO:0000313" key="3">
    <source>
        <dbReference type="Proteomes" id="UP001152320"/>
    </source>
</evidence>